<reference evidence="2" key="1">
    <citation type="submission" date="2021-01" db="EMBL/GenBank/DDBJ databases">
        <authorList>
            <consortium name="Genoscope - CEA"/>
            <person name="William W."/>
        </authorList>
    </citation>
    <scope>NUCLEOTIDE SEQUENCE</scope>
</reference>
<name>A0A8S1TEJ1_PAROT</name>
<evidence type="ECO:0000313" key="3">
    <source>
        <dbReference type="Proteomes" id="UP000683925"/>
    </source>
</evidence>
<comment type="caution">
    <text evidence="2">The sequence shown here is derived from an EMBL/GenBank/DDBJ whole genome shotgun (WGS) entry which is preliminary data.</text>
</comment>
<dbReference type="EMBL" id="CAJJDP010000022">
    <property type="protein sequence ID" value="CAD8149419.1"/>
    <property type="molecule type" value="Genomic_DNA"/>
</dbReference>
<feature type="transmembrane region" description="Helical" evidence="1">
    <location>
        <begin position="381"/>
        <end position="400"/>
    </location>
</feature>
<proteinExistence type="predicted"/>
<organism evidence="2 3">
    <name type="scientific">Paramecium octaurelia</name>
    <dbReference type="NCBI Taxonomy" id="43137"/>
    <lineage>
        <taxon>Eukaryota</taxon>
        <taxon>Sar</taxon>
        <taxon>Alveolata</taxon>
        <taxon>Ciliophora</taxon>
        <taxon>Intramacronucleata</taxon>
        <taxon>Oligohymenophorea</taxon>
        <taxon>Peniculida</taxon>
        <taxon>Parameciidae</taxon>
        <taxon>Paramecium</taxon>
    </lineage>
</organism>
<keyword evidence="1" id="KW-0812">Transmembrane</keyword>
<dbReference type="OrthoDB" id="301913at2759"/>
<evidence type="ECO:0000313" key="2">
    <source>
        <dbReference type="EMBL" id="CAD8149419.1"/>
    </source>
</evidence>
<keyword evidence="3" id="KW-1185">Reference proteome</keyword>
<accession>A0A8S1TEJ1</accession>
<dbReference type="Proteomes" id="UP000683925">
    <property type="component" value="Unassembled WGS sequence"/>
</dbReference>
<keyword evidence="1" id="KW-0472">Membrane</keyword>
<protein>
    <recommendedName>
        <fullName evidence="4">Transmembrane protein</fullName>
    </recommendedName>
</protein>
<sequence>MKNYNQDSVSFNILSCPSSERQQKIKVTPNTLMTQRLNIPLISQNSQQQKSYANRPKMFKQICDYPQLQPSNQNTQAFKMKTSVEPYEKIENNRKYQSIIQKDFQRDRTLTNQQLHYKKPIDIYKYQTDTTNRDQKTSMLVQPLEQNFPIIQSSEFNPYRENTTLPIYNHKKNTIQFTNNSSKNRSYTLNGIPQRGNQQHEIINKPRGKYRLVIKKLRLKIVVLFVLAALRFSRKYKITFKKRNQALEHFNKLKKPHLTHFSTMGERQIKFFYRTFVEQIFSKIIKLLKSEDYIKDYTEILKQKQEMILDFQKQRLCFFIKLIFQDLELITRKNLIPEFMVDCLNLSLFSRKNTQTSLFVANRTKFYSKTVHSLNQQQKMLITLEFLIFAVIIPNALDIANQYECVNENHQAIVQLYFISIVMLLTGFFTNYFKDLPKIQSSNVKPVQLLLKVSEDQDDNPVQTRIIVSQELEQNEELILSGDLKINFIDKNFSDKPNFQKDMGKLFSKIVTNVGAIIDISNVE</sequence>
<feature type="transmembrane region" description="Helical" evidence="1">
    <location>
        <begin position="412"/>
        <end position="433"/>
    </location>
</feature>
<dbReference type="OMA" id="YFISIVM"/>
<evidence type="ECO:0008006" key="4">
    <source>
        <dbReference type="Google" id="ProtNLM"/>
    </source>
</evidence>
<gene>
    <name evidence="2" type="ORF">POCTA_138.1.T0220221</name>
</gene>
<dbReference type="AlphaFoldDB" id="A0A8S1TEJ1"/>
<evidence type="ECO:0000256" key="1">
    <source>
        <dbReference type="SAM" id="Phobius"/>
    </source>
</evidence>
<keyword evidence="1" id="KW-1133">Transmembrane helix</keyword>